<dbReference type="AlphaFoldDB" id="A0A372NQU9"/>
<name>A0A372NQU9_9SPHI</name>
<accession>A0A372NQU9</accession>
<organism evidence="1 2">
    <name type="scientific">Mucilaginibacter conchicola</name>
    <dbReference type="NCBI Taxonomy" id="2303333"/>
    <lineage>
        <taxon>Bacteria</taxon>
        <taxon>Pseudomonadati</taxon>
        <taxon>Bacteroidota</taxon>
        <taxon>Sphingobacteriia</taxon>
        <taxon>Sphingobacteriales</taxon>
        <taxon>Sphingobacteriaceae</taxon>
        <taxon>Mucilaginibacter</taxon>
    </lineage>
</organism>
<reference evidence="1 2" key="1">
    <citation type="submission" date="2018-08" db="EMBL/GenBank/DDBJ databases">
        <title>Mucilaginibacter sp. MYSH2.</title>
        <authorList>
            <person name="Seo T."/>
        </authorList>
    </citation>
    <scope>NUCLEOTIDE SEQUENCE [LARGE SCALE GENOMIC DNA]</scope>
    <source>
        <strain evidence="1 2">MYSH2</strain>
    </source>
</reference>
<comment type="caution">
    <text evidence="1">The sequence shown here is derived from an EMBL/GenBank/DDBJ whole genome shotgun (WGS) entry which is preliminary data.</text>
</comment>
<dbReference type="EMBL" id="QWDC01000003">
    <property type="protein sequence ID" value="RFZ91329.1"/>
    <property type="molecule type" value="Genomic_DNA"/>
</dbReference>
<protein>
    <submittedName>
        <fullName evidence="1">Uncharacterized protein</fullName>
    </submittedName>
</protein>
<evidence type="ECO:0000313" key="1">
    <source>
        <dbReference type="EMBL" id="RFZ91329.1"/>
    </source>
</evidence>
<evidence type="ECO:0000313" key="2">
    <source>
        <dbReference type="Proteomes" id="UP000264217"/>
    </source>
</evidence>
<dbReference type="Proteomes" id="UP000264217">
    <property type="component" value="Unassembled WGS sequence"/>
</dbReference>
<keyword evidence="2" id="KW-1185">Reference proteome</keyword>
<proteinExistence type="predicted"/>
<sequence>MYRREVLLNVQILINERSWLQSSEVGYAKIFVTKADNRFRMKLLFRIDGVILKAKSQSIARFLTCINPVVASLNKKRGADLYGHPF</sequence>
<gene>
    <name evidence="1" type="ORF">D0C36_20605</name>
</gene>